<dbReference type="eggNOG" id="COG2885">
    <property type="taxonomic scope" value="Bacteria"/>
</dbReference>
<dbReference type="PROSITE" id="PS51257">
    <property type="entry name" value="PROKAR_LIPOPROTEIN"/>
    <property type="match status" value="1"/>
</dbReference>
<dbReference type="CDD" id="cd07185">
    <property type="entry name" value="OmpA_C-like"/>
    <property type="match status" value="1"/>
</dbReference>
<dbReference type="SUPFAM" id="SSF103088">
    <property type="entry name" value="OmpA-like"/>
    <property type="match status" value="1"/>
</dbReference>
<organism evidence="4 5">
    <name type="scientific">Novosphingobium lindaniclasticum LE124</name>
    <dbReference type="NCBI Taxonomy" id="1096930"/>
    <lineage>
        <taxon>Bacteria</taxon>
        <taxon>Pseudomonadati</taxon>
        <taxon>Pseudomonadota</taxon>
        <taxon>Alphaproteobacteria</taxon>
        <taxon>Sphingomonadales</taxon>
        <taxon>Sphingomonadaceae</taxon>
        <taxon>Novosphingobium</taxon>
    </lineage>
</organism>
<evidence type="ECO:0000256" key="1">
    <source>
        <dbReference type="PROSITE-ProRule" id="PRU00473"/>
    </source>
</evidence>
<feature type="compositionally biased region" description="Basic and acidic residues" evidence="2">
    <location>
        <begin position="169"/>
        <end position="188"/>
    </location>
</feature>
<dbReference type="PANTHER" id="PTHR30329">
    <property type="entry name" value="STATOR ELEMENT OF FLAGELLAR MOTOR COMPLEX"/>
    <property type="match status" value="1"/>
</dbReference>
<evidence type="ECO:0000313" key="5">
    <source>
        <dbReference type="Proteomes" id="UP000015527"/>
    </source>
</evidence>
<dbReference type="InterPro" id="IPR050330">
    <property type="entry name" value="Bact_OuterMem_StrucFunc"/>
</dbReference>
<feature type="domain" description="OmpA-like" evidence="3">
    <location>
        <begin position="71"/>
        <end position="194"/>
    </location>
</feature>
<gene>
    <name evidence="4" type="ORF">L284_02915</name>
</gene>
<reference evidence="4 5" key="1">
    <citation type="journal article" date="2013" name="Genome Announc.">
        <title>Genome Sequence of Novosphingobium lindaniclasticum LE124T, Isolated from a Hexachlorocyclohexane Dumpsite.</title>
        <authorList>
            <person name="Saxena A."/>
            <person name="Nayyar N."/>
            <person name="Sangwan N."/>
            <person name="Kumari R."/>
            <person name="Khurana J.P."/>
            <person name="Lal R."/>
        </authorList>
    </citation>
    <scope>NUCLEOTIDE SEQUENCE [LARGE SCALE GENOMIC DNA]</scope>
    <source>
        <strain evidence="4 5">LE124</strain>
    </source>
</reference>
<dbReference type="GO" id="GO:0016020">
    <property type="term" value="C:membrane"/>
    <property type="evidence" value="ECO:0007669"/>
    <property type="project" value="UniProtKB-UniRule"/>
</dbReference>
<evidence type="ECO:0000259" key="3">
    <source>
        <dbReference type="PROSITE" id="PS51123"/>
    </source>
</evidence>
<dbReference type="InterPro" id="IPR006665">
    <property type="entry name" value="OmpA-like"/>
</dbReference>
<keyword evidence="5" id="KW-1185">Reference proteome</keyword>
<dbReference type="Proteomes" id="UP000015527">
    <property type="component" value="Unassembled WGS sequence"/>
</dbReference>
<sequence>MRTAPVIVSSILAAALCGCHQPAPGGAEASQAAGRQAEEPDQAVIAGAITEAAQEAKKSIIRADVETGPTEAPPIERVHLVVPYPAKGAQPDEAGRVLIDGVLATPAYQAGGAITIWGHSDSKGSDADNLAASRRRAVAARDYLEKKGVDARRITVIALGEARPIAPNRKLDGSDDLDGRAKNRRVEIEVLPPQAEAAADGAMAQDADNRAQD</sequence>
<feature type="region of interest" description="Disordered" evidence="2">
    <location>
        <begin position="167"/>
        <end position="213"/>
    </location>
</feature>
<name>T0I458_9SPHN</name>
<dbReference type="OrthoDB" id="9814546at2"/>
<accession>T0I458</accession>
<keyword evidence="1" id="KW-0472">Membrane</keyword>
<dbReference type="Gene3D" id="3.30.1330.60">
    <property type="entry name" value="OmpA-like domain"/>
    <property type="match status" value="1"/>
</dbReference>
<dbReference type="AlphaFoldDB" id="T0I458"/>
<dbReference type="EMBL" id="ATHL01000024">
    <property type="protein sequence ID" value="EQB19203.1"/>
    <property type="molecule type" value="Genomic_DNA"/>
</dbReference>
<comment type="caution">
    <text evidence="4">The sequence shown here is derived from an EMBL/GenBank/DDBJ whole genome shotgun (WGS) entry which is preliminary data.</text>
</comment>
<feature type="compositionally biased region" description="Low complexity" evidence="2">
    <location>
        <begin position="195"/>
        <end position="206"/>
    </location>
</feature>
<proteinExistence type="predicted"/>
<evidence type="ECO:0000313" key="4">
    <source>
        <dbReference type="EMBL" id="EQB19203.1"/>
    </source>
</evidence>
<protein>
    <recommendedName>
        <fullName evidence="3">OmpA-like domain-containing protein</fullName>
    </recommendedName>
</protein>
<dbReference type="RefSeq" id="WP_021232556.1">
    <property type="nucleotide sequence ID" value="NZ_ATHL01000024.1"/>
</dbReference>
<dbReference type="InterPro" id="IPR036737">
    <property type="entry name" value="OmpA-like_sf"/>
</dbReference>
<dbReference type="PROSITE" id="PS51123">
    <property type="entry name" value="OMPA_2"/>
    <property type="match status" value="1"/>
</dbReference>
<dbReference type="Pfam" id="PF00691">
    <property type="entry name" value="OmpA"/>
    <property type="match status" value="1"/>
</dbReference>
<evidence type="ECO:0000256" key="2">
    <source>
        <dbReference type="SAM" id="MobiDB-lite"/>
    </source>
</evidence>
<dbReference type="PANTHER" id="PTHR30329:SF21">
    <property type="entry name" value="LIPOPROTEIN YIAD-RELATED"/>
    <property type="match status" value="1"/>
</dbReference>
<dbReference type="PATRIC" id="fig|1096930.3.peg.573"/>